<feature type="transmembrane region" description="Helical" evidence="1">
    <location>
        <begin position="6"/>
        <end position="25"/>
    </location>
</feature>
<keyword evidence="1" id="KW-0812">Transmembrane</keyword>
<sequence length="65" mass="7502">MGPSEIIYSLIKALLYFALAIVLFAHMFEYQPLSQEARVIIAMIALFEAIMIVRKIDNRNQKSEQ</sequence>
<dbReference type="RefSeq" id="WP_204711850.1">
    <property type="nucleotide sequence ID" value="NZ_JBHSZV010000026.1"/>
</dbReference>
<reference evidence="3" key="1">
    <citation type="journal article" date="2019" name="Int. J. Syst. Evol. Microbiol.">
        <title>The Global Catalogue of Microorganisms (GCM) 10K type strain sequencing project: providing services to taxonomists for standard genome sequencing and annotation.</title>
        <authorList>
            <consortium name="The Broad Institute Genomics Platform"/>
            <consortium name="The Broad Institute Genome Sequencing Center for Infectious Disease"/>
            <person name="Wu L."/>
            <person name="Ma J."/>
        </authorList>
    </citation>
    <scope>NUCLEOTIDE SEQUENCE [LARGE SCALE GENOMIC DNA]</scope>
    <source>
        <strain evidence="3">CGMCC 4.1621</strain>
    </source>
</reference>
<keyword evidence="1" id="KW-0472">Membrane</keyword>
<organism evidence="2 3">
    <name type="scientific">Halobacillus seohaensis</name>
    <dbReference type="NCBI Taxonomy" id="447421"/>
    <lineage>
        <taxon>Bacteria</taxon>
        <taxon>Bacillati</taxon>
        <taxon>Bacillota</taxon>
        <taxon>Bacilli</taxon>
        <taxon>Bacillales</taxon>
        <taxon>Bacillaceae</taxon>
        <taxon>Halobacillus</taxon>
    </lineage>
</organism>
<comment type="caution">
    <text evidence="2">The sequence shown here is derived from an EMBL/GenBank/DDBJ whole genome shotgun (WGS) entry which is preliminary data.</text>
</comment>
<evidence type="ECO:0000256" key="1">
    <source>
        <dbReference type="SAM" id="Phobius"/>
    </source>
</evidence>
<proteinExistence type="predicted"/>
<dbReference type="EMBL" id="JBHSZV010000026">
    <property type="protein sequence ID" value="MFC7062318.1"/>
    <property type="molecule type" value="Genomic_DNA"/>
</dbReference>
<feature type="transmembrane region" description="Helical" evidence="1">
    <location>
        <begin position="37"/>
        <end position="56"/>
    </location>
</feature>
<evidence type="ECO:0000313" key="2">
    <source>
        <dbReference type="EMBL" id="MFC7062318.1"/>
    </source>
</evidence>
<keyword evidence="3" id="KW-1185">Reference proteome</keyword>
<name>A0ABW2ELM8_9BACI</name>
<gene>
    <name evidence="2" type="ORF">ACFQIC_10655</name>
</gene>
<evidence type="ECO:0000313" key="3">
    <source>
        <dbReference type="Proteomes" id="UP001596410"/>
    </source>
</evidence>
<keyword evidence="1" id="KW-1133">Transmembrane helix</keyword>
<dbReference type="Proteomes" id="UP001596410">
    <property type="component" value="Unassembled WGS sequence"/>
</dbReference>
<accession>A0ABW2ELM8</accession>
<protein>
    <submittedName>
        <fullName evidence="2">Uncharacterized protein</fullName>
    </submittedName>
</protein>